<dbReference type="PANTHER" id="PTHR23021:SF11">
    <property type="entry name" value="SERPENTINE RECEPTOR, CLASS T"/>
    <property type="match status" value="1"/>
</dbReference>
<keyword evidence="1" id="KW-1133">Transmembrane helix</keyword>
<keyword evidence="3" id="KW-1185">Reference proteome</keyword>
<sequence>MELYLFRHDEYRRLYNCSFKTRDEWGTVFPPNYTFGSFCLLTGTIYAILYVPVLRVMLRPELFQNSCFKIMFYFGLIDFFCIFLNCFLTGFLSIEGAVACSHMDLIYITGCFCMGLWCSQCLTCVILAFNRCVDITWTWLSEALFKGKRTFFWLVPNIIYMCFFVFFGRPVLFSSLGYAWFLDPYIGIPEIPMDRSPYDNLPAVANNLLDIAILFPLYTYLFIMLLFKISKYSNSELRGLQVRIVIQSILVCLANFTCAALYCYMQYFSAPLFLVIVAQIAWQVSNGGAVLIYITMNKTIRNGVSRVFRVKTTSSNSGVGALF</sequence>
<evidence type="ECO:0008006" key="4">
    <source>
        <dbReference type="Google" id="ProtNLM"/>
    </source>
</evidence>
<dbReference type="EMBL" id="JAUCMV010000004">
    <property type="protein sequence ID" value="KAK0403068.1"/>
    <property type="molecule type" value="Genomic_DNA"/>
</dbReference>
<dbReference type="InterPro" id="IPR019425">
    <property type="entry name" value="7TM_GPCR_serpentine_rcpt_Srt"/>
</dbReference>
<protein>
    <recommendedName>
        <fullName evidence="4">Serpentine Receptor, class T</fullName>
    </recommendedName>
</protein>
<feature type="transmembrane region" description="Helical" evidence="1">
    <location>
        <begin position="208"/>
        <end position="227"/>
    </location>
</feature>
<organism evidence="2 3">
    <name type="scientific">Steinernema hermaphroditum</name>
    <dbReference type="NCBI Taxonomy" id="289476"/>
    <lineage>
        <taxon>Eukaryota</taxon>
        <taxon>Metazoa</taxon>
        <taxon>Ecdysozoa</taxon>
        <taxon>Nematoda</taxon>
        <taxon>Chromadorea</taxon>
        <taxon>Rhabditida</taxon>
        <taxon>Tylenchina</taxon>
        <taxon>Panagrolaimomorpha</taxon>
        <taxon>Strongyloidoidea</taxon>
        <taxon>Steinernematidae</taxon>
        <taxon>Steinernema</taxon>
    </lineage>
</organism>
<dbReference type="Proteomes" id="UP001175271">
    <property type="component" value="Unassembled WGS sequence"/>
</dbReference>
<keyword evidence="1" id="KW-0812">Transmembrane</keyword>
<evidence type="ECO:0000256" key="1">
    <source>
        <dbReference type="SAM" id="Phobius"/>
    </source>
</evidence>
<feature type="transmembrane region" description="Helical" evidence="1">
    <location>
        <begin position="106"/>
        <end position="129"/>
    </location>
</feature>
<feature type="transmembrane region" description="Helical" evidence="1">
    <location>
        <begin position="150"/>
        <end position="172"/>
    </location>
</feature>
<dbReference type="SUPFAM" id="SSF81321">
    <property type="entry name" value="Family A G protein-coupled receptor-like"/>
    <property type="match status" value="1"/>
</dbReference>
<keyword evidence="1" id="KW-0472">Membrane</keyword>
<dbReference type="AlphaFoldDB" id="A0AA39LMV7"/>
<name>A0AA39LMV7_9BILA</name>
<feature type="transmembrane region" description="Helical" evidence="1">
    <location>
        <begin position="248"/>
        <end position="267"/>
    </location>
</feature>
<gene>
    <name evidence="2" type="ORF">QR680_016698</name>
</gene>
<comment type="caution">
    <text evidence="2">The sequence shown here is derived from an EMBL/GenBank/DDBJ whole genome shotgun (WGS) entry which is preliminary data.</text>
</comment>
<reference evidence="2" key="1">
    <citation type="submission" date="2023-06" db="EMBL/GenBank/DDBJ databases">
        <title>Genomic analysis of the entomopathogenic nematode Steinernema hermaphroditum.</title>
        <authorList>
            <person name="Schwarz E.M."/>
            <person name="Heppert J.K."/>
            <person name="Baniya A."/>
            <person name="Schwartz H.T."/>
            <person name="Tan C.-H."/>
            <person name="Antoshechkin I."/>
            <person name="Sternberg P.W."/>
            <person name="Goodrich-Blair H."/>
            <person name="Dillman A.R."/>
        </authorList>
    </citation>
    <scope>NUCLEOTIDE SEQUENCE</scope>
    <source>
        <strain evidence="2">PS9179</strain>
        <tissue evidence="2">Whole animal</tissue>
    </source>
</reference>
<evidence type="ECO:0000313" key="3">
    <source>
        <dbReference type="Proteomes" id="UP001175271"/>
    </source>
</evidence>
<feature type="transmembrane region" description="Helical" evidence="1">
    <location>
        <begin position="70"/>
        <end position="94"/>
    </location>
</feature>
<dbReference type="Pfam" id="PF10321">
    <property type="entry name" value="7TM_GPCR_Srt"/>
    <property type="match status" value="1"/>
</dbReference>
<evidence type="ECO:0000313" key="2">
    <source>
        <dbReference type="EMBL" id="KAK0403068.1"/>
    </source>
</evidence>
<feature type="transmembrane region" description="Helical" evidence="1">
    <location>
        <begin position="273"/>
        <end position="296"/>
    </location>
</feature>
<dbReference type="PANTHER" id="PTHR23021">
    <property type="entry name" value="SERPENTINE RECEPTOR, CLASS T"/>
    <property type="match status" value="1"/>
</dbReference>
<accession>A0AA39LMV7</accession>
<proteinExistence type="predicted"/>
<feature type="transmembrane region" description="Helical" evidence="1">
    <location>
        <begin position="35"/>
        <end position="58"/>
    </location>
</feature>